<comment type="caution">
    <text evidence="2">The sequence shown here is derived from an EMBL/GenBank/DDBJ whole genome shotgun (WGS) entry which is preliminary data.</text>
</comment>
<organism evidence="2">
    <name type="scientific">marine sediment metagenome</name>
    <dbReference type="NCBI Taxonomy" id="412755"/>
    <lineage>
        <taxon>unclassified sequences</taxon>
        <taxon>metagenomes</taxon>
        <taxon>ecological metagenomes</taxon>
    </lineage>
</organism>
<feature type="domain" description="NAD-dependent epimerase/dehydratase" evidence="1">
    <location>
        <begin position="3"/>
        <end position="218"/>
    </location>
</feature>
<dbReference type="InterPro" id="IPR036291">
    <property type="entry name" value="NAD(P)-bd_dom_sf"/>
</dbReference>
<protein>
    <recommendedName>
        <fullName evidence="1">NAD-dependent epimerase/dehydratase domain-containing protein</fullName>
    </recommendedName>
</protein>
<dbReference type="InterPro" id="IPR050177">
    <property type="entry name" value="Lipid_A_modif_metabolic_enz"/>
</dbReference>
<dbReference type="AlphaFoldDB" id="A0A0F9BCM1"/>
<proteinExistence type="predicted"/>
<sequence length="268" mass="29789">MRIICTGHRGFIGSHLYKELSDNEVIGIDLVEDRDIRTLTPKDLEGVDFVFHLAARAKVPYSVDNPIDSHDHNVNGTLNLLWCAKEAGVKRVIYSASSSAYGDKTSLPLRESMKPNPMSPYGLQKLVGEQYCRIFSELYGLETVSLRYFNVYGNEMPLDGAYSACLAIFLDKRRKGEPLPVLGGKQTRDFTFVGDVVKANLLAPKSNKVGKGEVINIGGGRNYSIDEIAKAISDNIKHFPQRKGEPMNTLADISKAEKLLNWKPEVNL</sequence>
<evidence type="ECO:0000313" key="2">
    <source>
        <dbReference type="EMBL" id="KKK82176.1"/>
    </source>
</evidence>
<gene>
    <name evidence="2" type="ORF">LCGC14_2806000</name>
</gene>
<accession>A0A0F9BCM1</accession>
<dbReference type="SUPFAM" id="SSF51735">
    <property type="entry name" value="NAD(P)-binding Rossmann-fold domains"/>
    <property type="match status" value="1"/>
</dbReference>
<dbReference type="EMBL" id="LAZR01052789">
    <property type="protein sequence ID" value="KKK82176.1"/>
    <property type="molecule type" value="Genomic_DNA"/>
</dbReference>
<dbReference type="Pfam" id="PF01370">
    <property type="entry name" value="Epimerase"/>
    <property type="match status" value="1"/>
</dbReference>
<evidence type="ECO:0000259" key="1">
    <source>
        <dbReference type="Pfam" id="PF01370"/>
    </source>
</evidence>
<name>A0A0F9BCM1_9ZZZZ</name>
<reference evidence="2" key="1">
    <citation type="journal article" date="2015" name="Nature">
        <title>Complex archaea that bridge the gap between prokaryotes and eukaryotes.</title>
        <authorList>
            <person name="Spang A."/>
            <person name="Saw J.H."/>
            <person name="Jorgensen S.L."/>
            <person name="Zaremba-Niedzwiedzka K."/>
            <person name="Martijn J."/>
            <person name="Lind A.E."/>
            <person name="van Eijk R."/>
            <person name="Schleper C."/>
            <person name="Guy L."/>
            <person name="Ettema T.J."/>
        </authorList>
    </citation>
    <scope>NUCLEOTIDE SEQUENCE</scope>
</reference>
<dbReference type="PANTHER" id="PTHR43245">
    <property type="entry name" value="BIFUNCTIONAL POLYMYXIN RESISTANCE PROTEIN ARNA"/>
    <property type="match status" value="1"/>
</dbReference>
<dbReference type="Gene3D" id="3.40.50.720">
    <property type="entry name" value="NAD(P)-binding Rossmann-like Domain"/>
    <property type="match status" value="1"/>
</dbReference>
<dbReference type="InterPro" id="IPR001509">
    <property type="entry name" value="Epimerase_deHydtase"/>
</dbReference>
<feature type="non-terminal residue" evidence="2">
    <location>
        <position position="268"/>
    </location>
</feature>
<dbReference type="PANTHER" id="PTHR43245:SF13">
    <property type="entry name" value="UDP-D-APIOSE_UDP-D-XYLOSE SYNTHASE 2"/>
    <property type="match status" value="1"/>
</dbReference>